<evidence type="ECO:0000313" key="1">
    <source>
        <dbReference type="EMBL" id="MDC7675377.1"/>
    </source>
</evidence>
<sequence>MADDTPESRPISTDDLRMAGAVIRADVTKAFLADNGALTPEAVTPAFLNDRGVAMDTEVIKTDDDPGDFTLIFNNRLI</sequence>
<dbReference type="EMBL" id="JAQQKV010000001">
    <property type="protein sequence ID" value="MDC7675377.1"/>
    <property type="molecule type" value="Genomic_DNA"/>
</dbReference>
<evidence type="ECO:0000313" key="2">
    <source>
        <dbReference type="Proteomes" id="UP001218579"/>
    </source>
</evidence>
<comment type="caution">
    <text evidence="1">The sequence shown here is derived from an EMBL/GenBank/DDBJ whole genome shotgun (WGS) entry which is preliminary data.</text>
</comment>
<accession>A0ABT5HGJ8</accession>
<protein>
    <submittedName>
        <fullName evidence="1">Uncharacterized protein</fullName>
    </submittedName>
</protein>
<reference evidence="1 2" key="1">
    <citation type="submission" date="2023-01" db="EMBL/GenBank/DDBJ databases">
        <title>Novel species of the genus Asticcacaulis isolated from rivers.</title>
        <authorList>
            <person name="Lu H."/>
        </authorList>
    </citation>
    <scope>NUCLEOTIDE SEQUENCE [LARGE SCALE GENOMIC DNA]</scope>
    <source>
        <strain evidence="1 2">LKC15W</strain>
    </source>
</reference>
<dbReference type="Proteomes" id="UP001218579">
    <property type="component" value="Unassembled WGS sequence"/>
</dbReference>
<name>A0ABT5HGJ8_9CAUL</name>
<proteinExistence type="predicted"/>
<keyword evidence="2" id="KW-1185">Reference proteome</keyword>
<dbReference type="RefSeq" id="WP_272743684.1">
    <property type="nucleotide sequence ID" value="NZ_JAQQKV010000001.1"/>
</dbReference>
<organism evidence="1 2">
    <name type="scientific">Asticcacaulis machinosus</name>
    <dbReference type="NCBI Taxonomy" id="2984211"/>
    <lineage>
        <taxon>Bacteria</taxon>
        <taxon>Pseudomonadati</taxon>
        <taxon>Pseudomonadota</taxon>
        <taxon>Alphaproteobacteria</taxon>
        <taxon>Caulobacterales</taxon>
        <taxon>Caulobacteraceae</taxon>
        <taxon>Asticcacaulis</taxon>
    </lineage>
</organism>
<gene>
    <name evidence="1" type="ORF">PQU98_04500</name>
</gene>